<name>A0A7S1X1L0_9CHLO</name>
<evidence type="ECO:0000256" key="1">
    <source>
        <dbReference type="SAM" id="Phobius"/>
    </source>
</evidence>
<evidence type="ECO:0000256" key="2">
    <source>
        <dbReference type="SAM" id="SignalP"/>
    </source>
</evidence>
<keyword evidence="2" id="KW-0732">Signal</keyword>
<keyword evidence="1" id="KW-0812">Transmembrane</keyword>
<feature type="transmembrane region" description="Helical" evidence="1">
    <location>
        <begin position="44"/>
        <end position="64"/>
    </location>
</feature>
<reference evidence="3" key="1">
    <citation type="submission" date="2021-01" db="EMBL/GenBank/DDBJ databases">
        <authorList>
            <person name="Corre E."/>
            <person name="Pelletier E."/>
            <person name="Niang G."/>
            <person name="Scheremetjew M."/>
            <person name="Finn R."/>
            <person name="Kale V."/>
            <person name="Holt S."/>
            <person name="Cochrane G."/>
            <person name="Meng A."/>
            <person name="Brown T."/>
            <person name="Cohen L."/>
        </authorList>
    </citation>
    <scope>NUCLEOTIDE SEQUENCE</scope>
    <source>
        <strain evidence="3">PLY429</strain>
    </source>
</reference>
<keyword evidence="1" id="KW-1133">Transmembrane helix</keyword>
<proteinExistence type="predicted"/>
<feature type="signal peptide" evidence="2">
    <location>
        <begin position="1"/>
        <end position="29"/>
    </location>
</feature>
<evidence type="ECO:0000313" key="3">
    <source>
        <dbReference type="EMBL" id="CAD9203120.1"/>
    </source>
</evidence>
<dbReference type="EMBL" id="HBGG01010586">
    <property type="protein sequence ID" value="CAD9203120.1"/>
    <property type="molecule type" value="Transcribed_RNA"/>
</dbReference>
<gene>
    <name evidence="3" type="ORF">TCHU04912_LOCUS5355</name>
</gene>
<protein>
    <submittedName>
        <fullName evidence="3">Uncharacterized protein</fullName>
    </submittedName>
</protein>
<sequence length="199" mass="20748">MAPLIGSVGRSSALLALVVLLASVAAVTAQVAEAAALGATVAIMWILGIGAIPVWICSLTYGIIGIEVGRTWPNPHCCCYRSSHSGGDGGSACLGCLPIFNTCVVLLVIQSIYLLVDLLIIVVFYIWWFNIIGLIVDLAAVGVLIAAIVLLRQGYSRDGNPKPVGTTTVTIVHATPVMGVPQNIQMAKPGFQGQQNAIP</sequence>
<keyword evidence="1" id="KW-0472">Membrane</keyword>
<organism evidence="3">
    <name type="scientific">Tetraselmis chuii</name>
    <dbReference type="NCBI Taxonomy" id="63592"/>
    <lineage>
        <taxon>Eukaryota</taxon>
        <taxon>Viridiplantae</taxon>
        <taxon>Chlorophyta</taxon>
        <taxon>core chlorophytes</taxon>
        <taxon>Chlorodendrophyceae</taxon>
        <taxon>Chlorodendrales</taxon>
        <taxon>Chlorodendraceae</taxon>
        <taxon>Tetraselmis</taxon>
    </lineage>
</organism>
<accession>A0A7S1X1L0</accession>
<feature type="transmembrane region" description="Helical" evidence="1">
    <location>
        <begin position="131"/>
        <end position="151"/>
    </location>
</feature>
<feature type="chain" id="PRO_5030515894" evidence="2">
    <location>
        <begin position="30"/>
        <end position="199"/>
    </location>
</feature>
<feature type="transmembrane region" description="Helical" evidence="1">
    <location>
        <begin position="104"/>
        <end position="125"/>
    </location>
</feature>
<dbReference type="AlphaFoldDB" id="A0A7S1X1L0"/>